<comment type="caution">
    <text evidence="2">The sequence shown here is derived from an EMBL/GenBank/DDBJ whole genome shotgun (WGS) entry which is preliminary data.</text>
</comment>
<keyword evidence="1" id="KW-0472">Membrane</keyword>
<keyword evidence="1" id="KW-1133">Transmembrane helix</keyword>
<evidence type="ECO:0000256" key="1">
    <source>
        <dbReference type="SAM" id="Phobius"/>
    </source>
</evidence>
<reference evidence="2" key="1">
    <citation type="journal article" date="2023" name="Genome Biol. Evol.">
        <title>Long-read-based Genome Assembly of Drosophila gunungcola Reveals Fewer Chemosensory Genes in Flower-breeding Species.</title>
        <authorList>
            <person name="Negi A."/>
            <person name="Liao B.Y."/>
            <person name="Yeh S.D."/>
        </authorList>
    </citation>
    <scope>NUCLEOTIDE SEQUENCE</scope>
    <source>
        <strain evidence="2">Sukarami</strain>
    </source>
</reference>
<feature type="non-terminal residue" evidence="2">
    <location>
        <position position="1"/>
    </location>
</feature>
<feature type="transmembrane region" description="Helical" evidence="1">
    <location>
        <begin position="6"/>
        <end position="27"/>
    </location>
</feature>
<name>A0A9P9YNP5_9MUSC</name>
<evidence type="ECO:0000313" key="2">
    <source>
        <dbReference type="EMBL" id="KAI8039983.1"/>
    </source>
</evidence>
<gene>
    <name evidence="2" type="ORF">M5D96_007408</name>
</gene>
<evidence type="ECO:0000313" key="3">
    <source>
        <dbReference type="Proteomes" id="UP001059596"/>
    </source>
</evidence>
<keyword evidence="3" id="KW-1185">Reference proteome</keyword>
<keyword evidence="1" id="KW-0812">Transmembrane</keyword>
<sequence>ANESEANRIFIAFITSCWLLLGFSAGFPKGVEFSWPLSGHCVGSQPAIHLRAPKLFHFQLPDADASSEGNNIFEISLVAAACFSLPLPFGLRCFPSLVPTSLLTTPSKVYLLVLPICFQFGAAPKKLFSIIAPLSPGNLPFSQYANNCVYILGNIFSEYLQKARSSLH</sequence>
<accession>A0A9P9YNP5</accession>
<dbReference type="AlphaFoldDB" id="A0A9P9YNP5"/>
<proteinExistence type="predicted"/>
<dbReference type="Proteomes" id="UP001059596">
    <property type="component" value="Unassembled WGS sequence"/>
</dbReference>
<dbReference type="EMBL" id="JAMKOV010000005">
    <property type="protein sequence ID" value="KAI8039983.1"/>
    <property type="molecule type" value="Genomic_DNA"/>
</dbReference>
<protein>
    <submittedName>
        <fullName evidence="2">Uncharacterized protein</fullName>
    </submittedName>
</protein>
<organism evidence="2 3">
    <name type="scientific">Drosophila gunungcola</name>
    <name type="common">fruit fly</name>
    <dbReference type="NCBI Taxonomy" id="103775"/>
    <lineage>
        <taxon>Eukaryota</taxon>
        <taxon>Metazoa</taxon>
        <taxon>Ecdysozoa</taxon>
        <taxon>Arthropoda</taxon>
        <taxon>Hexapoda</taxon>
        <taxon>Insecta</taxon>
        <taxon>Pterygota</taxon>
        <taxon>Neoptera</taxon>
        <taxon>Endopterygota</taxon>
        <taxon>Diptera</taxon>
        <taxon>Brachycera</taxon>
        <taxon>Muscomorpha</taxon>
        <taxon>Ephydroidea</taxon>
        <taxon>Drosophilidae</taxon>
        <taxon>Drosophila</taxon>
        <taxon>Sophophora</taxon>
    </lineage>
</organism>